<feature type="region of interest" description="Disordered" evidence="1">
    <location>
        <begin position="1"/>
        <end position="67"/>
    </location>
</feature>
<name>A0A7H8RDA4_TALRU</name>
<evidence type="ECO:0000313" key="3">
    <source>
        <dbReference type="Proteomes" id="UP000509510"/>
    </source>
</evidence>
<dbReference type="EMBL" id="CP055902">
    <property type="protein sequence ID" value="QKX62533.1"/>
    <property type="molecule type" value="Genomic_DNA"/>
</dbReference>
<dbReference type="KEGG" id="trg:TRUGW13939_09694"/>
<sequence length="307" mass="35050">MTATRRVSQFPHTLLSQEPKPALKSSIGDTAPKSKKTVSFDTGGSLNPSRRPSRVTKSKGPRLTKDVKRRDENPWEVYVFVDEIIKKHETVTKVRKMASGQMFCFRTFPVDKNFEVIEQQFKLLDHHNVLPAQEFFRQGDRGLIRSPVTDVSFERIVVCRQYPSSRALASMMGQVMDGLVYLVSNGIICNSLSLAFADAEIQKDIRASTTILIRQLALIMVLLMQKYENGPGETSIQDSARWPPQDEACKFLQDLQNNKDFHQMHYHSFIDPKKRDGNGFKDLIEKTSDTTLESHVRLTEEETFHSV</sequence>
<reference evidence="3" key="1">
    <citation type="submission" date="2020-06" db="EMBL/GenBank/DDBJ databases">
        <title>A chromosome-scale genome assembly of Talaromyces rugulosus W13939.</title>
        <authorList>
            <person name="Wang B."/>
            <person name="Guo L."/>
            <person name="Ye K."/>
            <person name="Wang L."/>
        </authorList>
    </citation>
    <scope>NUCLEOTIDE SEQUENCE [LARGE SCALE GENOMIC DNA]</scope>
    <source>
        <strain evidence="3">W13939</strain>
    </source>
</reference>
<dbReference type="Proteomes" id="UP000509510">
    <property type="component" value="Chromosome V"/>
</dbReference>
<feature type="compositionally biased region" description="Basic residues" evidence="1">
    <location>
        <begin position="51"/>
        <end position="62"/>
    </location>
</feature>
<feature type="compositionally biased region" description="Polar residues" evidence="1">
    <location>
        <begin position="37"/>
        <end position="50"/>
    </location>
</feature>
<feature type="compositionally biased region" description="Polar residues" evidence="1">
    <location>
        <begin position="1"/>
        <end position="16"/>
    </location>
</feature>
<dbReference type="AlphaFoldDB" id="A0A7H8RDA4"/>
<organism evidence="2 3">
    <name type="scientific">Talaromyces rugulosus</name>
    <name type="common">Penicillium rugulosum</name>
    <dbReference type="NCBI Taxonomy" id="121627"/>
    <lineage>
        <taxon>Eukaryota</taxon>
        <taxon>Fungi</taxon>
        <taxon>Dikarya</taxon>
        <taxon>Ascomycota</taxon>
        <taxon>Pezizomycotina</taxon>
        <taxon>Eurotiomycetes</taxon>
        <taxon>Eurotiomycetidae</taxon>
        <taxon>Eurotiales</taxon>
        <taxon>Trichocomaceae</taxon>
        <taxon>Talaromyces</taxon>
        <taxon>Talaromyces sect. Islandici</taxon>
    </lineage>
</organism>
<evidence type="ECO:0000256" key="1">
    <source>
        <dbReference type="SAM" id="MobiDB-lite"/>
    </source>
</evidence>
<dbReference type="SUPFAM" id="SSF56112">
    <property type="entry name" value="Protein kinase-like (PK-like)"/>
    <property type="match status" value="1"/>
</dbReference>
<gene>
    <name evidence="2" type="ORF">TRUGW13939_09694</name>
</gene>
<accession>A0A7H8RDA4</accession>
<protein>
    <recommendedName>
        <fullName evidence="4">Protein kinase domain-containing protein</fullName>
    </recommendedName>
</protein>
<dbReference type="RefSeq" id="XP_035348707.1">
    <property type="nucleotide sequence ID" value="XM_035492814.1"/>
</dbReference>
<proteinExistence type="predicted"/>
<keyword evidence="3" id="KW-1185">Reference proteome</keyword>
<dbReference type="GeneID" id="55997177"/>
<evidence type="ECO:0008006" key="4">
    <source>
        <dbReference type="Google" id="ProtNLM"/>
    </source>
</evidence>
<evidence type="ECO:0000313" key="2">
    <source>
        <dbReference type="EMBL" id="QKX62533.1"/>
    </source>
</evidence>
<dbReference type="OrthoDB" id="4226417at2759"/>
<dbReference type="InterPro" id="IPR011009">
    <property type="entry name" value="Kinase-like_dom_sf"/>
</dbReference>